<proteinExistence type="inferred from homology"/>
<dbReference type="SUPFAM" id="SSF53850">
    <property type="entry name" value="Periplasmic binding protein-like II"/>
    <property type="match status" value="1"/>
</dbReference>
<dbReference type="InterPro" id="IPR050490">
    <property type="entry name" value="Bact_solute-bd_prot1"/>
</dbReference>
<comment type="subcellular location">
    <subcellularLocation>
        <location evidence="1">Periplasm</location>
    </subcellularLocation>
</comment>
<evidence type="ECO:0000256" key="1">
    <source>
        <dbReference type="ARBA" id="ARBA00004418"/>
    </source>
</evidence>
<dbReference type="Gene3D" id="3.40.190.10">
    <property type="entry name" value="Periplasmic binding protein-like II"/>
    <property type="match status" value="2"/>
</dbReference>
<accession>A0ABY6CEQ3</accession>
<dbReference type="Pfam" id="PF13416">
    <property type="entry name" value="SBP_bac_8"/>
    <property type="match status" value="1"/>
</dbReference>
<protein>
    <submittedName>
        <fullName evidence="5">Extracellular solute-binding protein</fullName>
    </submittedName>
</protein>
<dbReference type="PANTHER" id="PTHR43649">
    <property type="entry name" value="ARABINOSE-BINDING PROTEIN-RELATED"/>
    <property type="match status" value="1"/>
</dbReference>
<dbReference type="Proteomes" id="UP001061862">
    <property type="component" value="Chromosome"/>
</dbReference>
<dbReference type="EMBL" id="CP104965">
    <property type="protein sequence ID" value="UXN69696.1"/>
    <property type="molecule type" value="Genomic_DNA"/>
</dbReference>
<dbReference type="PROSITE" id="PS51318">
    <property type="entry name" value="TAT"/>
    <property type="match status" value="1"/>
</dbReference>
<sequence>MSTFNRRKFLGTAAAAAGSAAILSATGTSAFAQDRRIRHFWWGNPERDKRTFEVIRLFNEKNPGIVVAGETLGSADYFTRLTTQIAGRNMADAIQMGYGVMFEYINRGAILPLDEYIGKSLDISQIDESALSAGRVDGKLYALSIGANSHVSLYNTRLFDAAGISFDPFGWTYDDLKRVAGEVTKATGVFGTDDNTADYQNFSDYVHQRGERLFDDEGNFGASAETIADYFAIWADLRAAGATPPGQVSAGLVGAELSNWGIVTGQTAISYAWSNQMVGVQNLMQDKVGAAMFPNTPEMIPGSIIQPSQFICLSRDTVDAEAATTYMSAFVNDPEMTAVLGLERGIPANAQVRAALQPKLTEIEATSVAFFDGIQGKTMNLAPPPPSGAQEIEAMFERVAVAVLLDQAPIPDVANQIRREAEGIRRRAR</sequence>
<dbReference type="PANTHER" id="PTHR43649:SF11">
    <property type="entry name" value="ABC TRANSPORTER SUBSTRATE-BINDING PROTEIN YESO-RELATED"/>
    <property type="match status" value="1"/>
</dbReference>
<keyword evidence="6" id="KW-1185">Reference proteome</keyword>
<reference evidence="5 6" key="1">
    <citation type="submission" date="2022-09" db="EMBL/GenBank/DDBJ databases">
        <title>Interaction between co-microsymbionts with complementary sets of symbiotic genes in legume-rhizobium systems.</title>
        <authorList>
            <person name="Safronova V."/>
            <person name="Sazanova A."/>
            <person name="Afonin A."/>
            <person name="Chirak E."/>
        </authorList>
    </citation>
    <scope>NUCLEOTIDE SEQUENCE [LARGE SCALE GENOMIC DNA]</scope>
    <source>
        <strain evidence="5 6">A18/4-1</strain>
    </source>
</reference>
<keyword evidence="3" id="KW-0574">Periplasm</keyword>
<feature type="signal peptide" evidence="4">
    <location>
        <begin position="1"/>
        <end position="32"/>
    </location>
</feature>
<dbReference type="RefSeq" id="WP_262168290.1">
    <property type="nucleotide sequence ID" value="NZ_CP104965.1"/>
</dbReference>
<organism evidence="5 6">
    <name type="scientific">Devosia neptuniae</name>
    <dbReference type="NCBI Taxonomy" id="191302"/>
    <lineage>
        <taxon>Bacteria</taxon>
        <taxon>Pseudomonadati</taxon>
        <taxon>Pseudomonadota</taxon>
        <taxon>Alphaproteobacteria</taxon>
        <taxon>Hyphomicrobiales</taxon>
        <taxon>Devosiaceae</taxon>
        <taxon>Devosia</taxon>
    </lineage>
</organism>
<comment type="similarity">
    <text evidence="2">Belongs to the bacterial solute-binding protein 1 family.</text>
</comment>
<evidence type="ECO:0000313" key="6">
    <source>
        <dbReference type="Proteomes" id="UP001061862"/>
    </source>
</evidence>
<name>A0ABY6CEQ3_9HYPH</name>
<dbReference type="InterPro" id="IPR006059">
    <property type="entry name" value="SBP"/>
</dbReference>
<feature type="chain" id="PRO_5046132949" evidence="4">
    <location>
        <begin position="33"/>
        <end position="429"/>
    </location>
</feature>
<evidence type="ECO:0000256" key="4">
    <source>
        <dbReference type="SAM" id="SignalP"/>
    </source>
</evidence>
<keyword evidence="4" id="KW-0732">Signal</keyword>
<evidence type="ECO:0000256" key="3">
    <source>
        <dbReference type="ARBA" id="ARBA00022764"/>
    </source>
</evidence>
<evidence type="ECO:0000256" key="2">
    <source>
        <dbReference type="ARBA" id="ARBA00008520"/>
    </source>
</evidence>
<gene>
    <name evidence="5" type="ORF">N8A98_21180</name>
</gene>
<evidence type="ECO:0000313" key="5">
    <source>
        <dbReference type="EMBL" id="UXN69696.1"/>
    </source>
</evidence>
<dbReference type="InterPro" id="IPR006311">
    <property type="entry name" value="TAT_signal"/>
</dbReference>